<evidence type="ECO:0000313" key="2">
    <source>
        <dbReference type="EMBL" id="BAV97305.1"/>
    </source>
</evidence>
<keyword evidence="1" id="KW-0732">Signal</keyword>
<dbReference type="EMBL" id="AP014940">
    <property type="protein sequence ID" value="BAV97305.1"/>
    <property type="molecule type" value="Genomic_DNA"/>
</dbReference>
<evidence type="ECO:0000256" key="1">
    <source>
        <dbReference type="SAM" id="SignalP"/>
    </source>
</evidence>
<evidence type="ECO:0000313" key="3">
    <source>
        <dbReference type="Proteomes" id="UP000218824"/>
    </source>
</evidence>
<dbReference type="AlphaFoldDB" id="A0AAU9AE14"/>
<dbReference type="RefSeq" id="WP_096377464.1">
    <property type="nucleotide sequence ID" value="NZ_AP014940.1"/>
</dbReference>
<feature type="signal peptide" evidence="1">
    <location>
        <begin position="1"/>
        <end position="25"/>
    </location>
</feature>
<name>A0AAU9AE14_LYSEN</name>
<gene>
    <name evidence="2" type="ORF">LEN_1818</name>
</gene>
<organism evidence="2 3">
    <name type="scientific">Lysobacter enzymogenes</name>
    <dbReference type="NCBI Taxonomy" id="69"/>
    <lineage>
        <taxon>Bacteria</taxon>
        <taxon>Pseudomonadati</taxon>
        <taxon>Pseudomonadota</taxon>
        <taxon>Gammaproteobacteria</taxon>
        <taxon>Lysobacterales</taxon>
        <taxon>Lysobacteraceae</taxon>
        <taxon>Lysobacter</taxon>
    </lineage>
</organism>
<evidence type="ECO:0008006" key="4">
    <source>
        <dbReference type="Google" id="ProtNLM"/>
    </source>
</evidence>
<sequence length="68" mass="7567">MFKRNRFAVAAAFCFGLALSFAAFAQQDCQSCSDACYERYEQCNSDGLPFPYCKAELRACIRACGCQV</sequence>
<accession>A0AAU9AE14</accession>
<dbReference type="GeneID" id="83063686"/>
<proteinExistence type="predicted"/>
<dbReference type="KEGG" id="lem:LEN_1818"/>
<reference evidence="2 3" key="1">
    <citation type="journal article" date="2017" name="DNA Res.">
        <title>Complete genome sequence and expression profile of the commercial lytic enzyme producer Lysobacter enzymogenes M497-1.</title>
        <authorList>
            <person name="Takami H."/>
            <person name="Toyoda A."/>
            <person name="Uchiyama I."/>
            <person name="Itoh T."/>
            <person name="Takaki Y."/>
            <person name="Arai W."/>
            <person name="Nishi S."/>
            <person name="Kawai M."/>
            <person name="Shinya K."/>
            <person name="Ikeda H."/>
        </authorList>
    </citation>
    <scope>NUCLEOTIDE SEQUENCE [LARGE SCALE GENOMIC DNA]</scope>
    <source>
        <strain evidence="2 3">M497-1</strain>
    </source>
</reference>
<dbReference type="Proteomes" id="UP000218824">
    <property type="component" value="Chromosome"/>
</dbReference>
<feature type="chain" id="PRO_5043717503" description="Lipoprotein" evidence="1">
    <location>
        <begin position="26"/>
        <end position="68"/>
    </location>
</feature>
<protein>
    <recommendedName>
        <fullName evidence="4">Lipoprotein</fullName>
    </recommendedName>
</protein>